<keyword evidence="1" id="KW-1133">Transmembrane helix</keyword>
<feature type="transmembrane region" description="Helical" evidence="1">
    <location>
        <begin position="12"/>
        <end position="30"/>
    </location>
</feature>
<keyword evidence="3" id="KW-0407">Ion channel</keyword>
<reference evidence="3 4" key="1">
    <citation type="submission" date="2020-03" db="EMBL/GenBank/DDBJ databases">
        <title>Nocardioides sp. nov., isolated from fish.</title>
        <authorList>
            <person name="Hyun D.-W."/>
            <person name="Bae J.-W."/>
        </authorList>
    </citation>
    <scope>NUCLEOTIDE SEQUENCE [LARGE SCALE GENOMIC DNA]</scope>
    <source>
        <strain evidence="3 4">HDW12A</strain>
    </source>
</reference>
<feature type="domain" description="Potassium channel" evidence="2">
    <location>
        <begin position="131"/>
        <end position="213"/>
    </location>
</feature>
<keyword evidence="1" id="KW-0812">Transmembrane</keyword>
<protein>
    <submittedName>
        <fullName evidence="3">Two pore domain potassium channel family protein</fullName>
    </submittedName>
</protein>
<name>A0A6G7YKW7_9ACTN</name>
<accession>A0A6G7YKW7</accession>
<sequence length="231" mass="25767">MNWRRLPVVRHPCADLLIVQLLGILVYPFLGDQPLGRAIFSIFGLFVLVLAVMAVRMTPALNWISAILGLPVVVLTLWEAISPGTETVVLWSSVFHAAFYFYTAFALLRYMFDDHVVTTDELYATGATFTVVAWGFAYVYLAVAIVWPDSFSVVQDPLHAKAWFEMLYLSVTTMTSLGMSDIIPIRSQARAVGMLEQIAGMLYIALAVARMIALTVPRTAAREQRQRKSSD</sequence>
<dbReference type="InterPro" id="IPR013099">
    <property type="entry name" value="K_chnl_dom"/>
</dbReference>
<dbReference type="AlphaFoldDB" id="A0A6G7YKW7"/>
<feature type="transmembrane region" description="Helical" evidence="1">
    <location>
        <begin position="60"/>
        <end position="78"/>
    </location>
</feature>
<keyword evidence="1" id="KW-0472">Membrane</keyword>
<feature type="transmembrane region" description="Helical" evidence="1">
    <location>
        <begin position="36"/>
        <end position="55"/>
    </location>
</feature>
<feature type="transmembrane region" description="Helical" evidence="1">
    <location>
        <begin position="198"/>
        <end position="216"/>
    </location>
</feature>
<evidence type="ECO:0000256" key="1">
    <source>
        <dbReference type="SAM" id="Phobius"/>
    </source>
</evidence>
<dbReference type="SUPFAM" id="SSF81324">
    <property type="entry name" value="Voltage-gated potassium channels"/>
    <property type="match status" value="1"/>
</dbReference>
<dbReference type="Proteomes" id="UP000502035">
    <property type="component" value="Chromosome"/>
</dbReference>
<keyword evidence="4" id="KW-1185">Reference proteome</keyword>
<keyword evidence="3" id="KW-0813">Transport</keyword>
<evidence type="ECO:0000313" key="4">
    <source>
        <dbReference type="Proteomes" id="UP000502035"/>
    </source>
</evidence>
<dbReference type="EMBL" id="CP049866">
    <property type="protein sequence ID" value="QIK77380.1"/>
    <property type="molecule type" value="Genomic_DNA"/>
</dbReference>
<dbReference type="GO" id="GO:0034220">
    <property type="term" value="P:monoatomic ion transmembrane transport"/>
    <property type="evidence" value="ECO:0007669"/>
    <property type="project" value="UniProtKB-KW"/>
</dbReference>
<gene>
    <name evidence="3" type="ORF">G7071_11435</name>
</gene>
<keyword evidence="3" id="KW-0406">Ion transport</keyword>
<feature type="transmembrane region" description="Helical" evidence="1">
    <location>
        <begin position="122"/>
        <end position="147"/>
    </location>
</feature>
<dbReference type="Pfam" id="PF07885">
    <property type="entry name" value="Ion_trans_2"/>
    <property type="match status" value="1"/>
</dbReference>
<organism evidence="3 4">
    <name type="scientific">Nocardioides piscis</name>
    <dbReference type="NCBI Taxonomy" id="2714938"/>
    <lineage>
        <taxon>Bacteria</taxon>
        <taxon>Bacillati</taxon>
        <taxon>Actinomycetota</taxon>
        <taxon>Actinomycetes</taxon>
        <taxon>Propionibacteriales</taxon>
        <taxon>Nocardioidaceae</taxon>
        <taxon>Nocardioides</taxon>
    </lineage>
</organism>
<dbReference type="KEGG" id="npi:G7071_11435"/>
<feature type="transmembrane region" description="Helical" evidence="1">
    <location>
        <begin position="90"/>
        <end position="110"/>
    </location>
</feature>
<proteinExistence type="predicted"/>
<dbReference type="Gene3D" id="1.10.287.70">
    <property type="match status" value="1"/>
</dbReference>
<evidence type="ECO:0000259" key="2">
    <source>
        <dbReference type="Pfam" id="PF07885"/>
    </source>
</evidence>
<evidence type="ECO:0000313" key="3">
    <source>
        <dbReference type="EMBL" id="QIK77380.1"/>
    </source>
</evidence>